<dbReference type="GO" id="GO:0005789">
    <property type="term" value="C:endoplasmic reticulum membrane"/>
    <property type="evidence" value="ECO:0000318"/>
    <property type="project" value="GO_Central"/>
</dbReference>
<evidence type="ECO:0000256" key="3">
    <source>
        <dbReference type="ARBA" id="ARBA00022989"/>
    </source>
</evidence>
<evidence type="ECO:0000259" key="6">
    <source>
        <dbReference type="Pfam" id="PF04116"/>
    </source>
</evidence>
<dbReference type="Pfam" id="PF04116">
    <property type="entry name" value="FA_hydroxylase"/>
    <property type="match status" value="1"/>
</dbReference>
<dbReference type="InterPro" id="IPR006694">
    <property type="entry name" value="Fatty_acid_hydroxylase"/>
</dbReference>
<evidence type="ECO:0000256" key="5">
    <source>
        <dbReference type="SAM" id="Phobius"/>
    </source>
</evidence>
<dbReference type="PANTHER" id="PTHR11863">
    <property type="entry name" value="STEROL DESATURASE"/>
    <property type="match status" value="1"/>
</dbReference>
<name>A0A7M7RG23_STRPU</name>
<feature type="domain" description="Fatty acid hydroxylase" evidence="6">
    <location>
        <begin position="186"/>
        <end position="309"/>
    </location>
</feature>
<dbReference type="KEGG" id="spu:579139"/>
<evidence type="ECO:0000256" key="2">
    <source>
        <dbReference type="ARBA" id="ARBA00022692"/>
    </source>
</evidence>
<dbReference type="AlphaFoldDB" id="A0A7M7RG23"/>
<feature type="transmembrane region" description="Helical" evidence="5">
    <location>
        <begin position="243"/>
        <end position="261"/>
    </location>
</feature>
<keyword evidence="3 5" id="KW-1133">Transmembrane helix</keyword>
<evidence type="ECO:0000256" key="4">
    <source>
        <dbReference type="ARBA" id="ARBA00023136"/>
    </source>
</evidence>
<reference evidence="8" key="1">
    <citation type="submission" date="2015-02" db="EMBL/GenBank/DDBJ databases">
        <title>Genome sequencing for Strongylocentrotus purpuratus.</title>
        <authorList>
            <person name="Murali S."/>
            <person name="Liu Y."/>
            <person name="Vee V."/>
            <person name="English A."/>
            <person name="Wang M."/>
            <person name="Skinner E."/>
            <person name="Han Y."/>
            <person name="Muzny D.M."/>
            <person name="Worley K.C."/>
            <person name="Gibbs R.A."/>
        </authorList>
    </citation>
    <scope>NUCLEOTIDE SEQUENCE</scope>
</reference>
<dbReference type="InParanoid" id="A0A7M7RG23"/>
<dbReference type="GO" id="GO:0005506">
    <property type="term" value="F:iron ion binding"/>
    <property type="evidence" value="ECO:0007669"/>
    <property type="project" value="InterPro"/>
</dbReference>
<feature type="transmembrane region" description="Helical" evidence="5">
    <location>
        <begin position="91"/>
        <end position="115"/>
    </location>
</feature>
<evidence type="ECO:0000313" key="7">
    <source>
        <dbReference type="EnsemblMetazoa" id="XP_784364"/>
    </source>
</evidence>
<dbReference type="Proteomes" id="UP000007110">
    <property type="component" value="Unassembled WGS sequence"/>
</dbReference>
<dbReference type="OMA" id="CHIVTSA"/>
<dbReference type="OrthoDB" id="408954at2759"/>
<dbReference type="GO" id="GO:0000254">
    <property type="term" value="F:C-4 methylsterol oxidase activity"/>
    <property type="evidence" value="ECO:0000318"/>
    <property type="project" value="GO_Central"/>
</dbReference>
<dbReference type="RefSeq" id="XP_784364.3">
    <property type="nucleotide sequence ID" value="XM_779271.5"/>
</dbReference>
<dbReference type="GO" id="GO:0016126">
    <property type="term" value="P:sterol biosynthetic process"/>
    <property type="evidence" value="ECO:0000318"/>
    <property type="project" value="GO_Central"/>
</dbReference>
<dbReference type="InterPro" id="IPR050307">
    <property type="entry name" value="Sterol_Desaturase_Related"/>
</dbReference>
<dbReference type="GeneID" id="579139"/>
<dbReference type="EnsemblMetazoa" id="XM_779271">
    <property type="protein sequence ID" value="XP_784364"/>
    <property type="gene ID" value="LOC579139"/>
</dbReference>
<keyword evidence="8" id="KW-1185">Reference proteome</keyword>
<feature type="transmembrane region" description="Helical" evidence="5">
    <location>
        <begin position="33"/>
        <end position="53"/>
    </location>
</feature>
<comment type="subcellular location">
    <subcellularLocation>
        <location evidence="1">Membrane</location>
    </subcellularLocation>
</comment>
<reference evidence="7" key="2">
    <citation type="submission" date="2021-01" db="UniProtKB">
        <authorList>
            <consortium name="EnsemblMetazoa"/>
        </authorList>
    </citation>
    <scope>IDENTIFICATION</scope>
</reference>
<accession>A0A7M7RG23</accession>
<evidence type="ECO:0000256" key="1">
    <source>
        <dbReference type="ARBA" id="ARBA00004370"/>
    </source>
</evidence>
<proteinExistence type="predicted"/>
<protein>
    <recommendedName>
        <fullName evidence="6">Fatty acid hydroxylase domain-containing protein</fullName>
    </recommendedName>
</protein>
<keyword evidence="2 5" id="KW-0812">Transmembrane</keyword>
<evidence type="ECO:0000313" key="8">
    <source>
        <dbReference type="Proteomes" id="UP000007110"/>
    </source>
</evidence>
<sequence length="326" mass="37596">MVRRQKENNGCHVEKDKTVPDENFKSKKHEASMMTAVLSLLAVTLAVVCAVFRTSLLHHGQSFWISSGDFIARQWGNFYDYFEGNQVKMGLVLHCYSVLEHWFVGCLFLIMDLTGKPKFITKLKIQADQTEIPTGRLLKALWTVFLNQTIYSLPILVALHYGTVWRGSGITVDELPSFQTAICQLAICVVVEEIGFYYTHRLLHHPSMYKTFHKKHHEWTAPFGMVSLYSHPFDYFLSNTFPVALGAVVAGSHMLVTSLWFRITLFVTIVTHSGYYLPFLPSPEYHDYHHFKFTNNYGVLGILDWLHGTDVHFRKSKELQRQQITQ</sequence>
<keyword evidence="4 5" id="KW-0472">Membrane</keyword>
<organism evidence="7 8">
    <name type="scientific">Strongylocentrotus purpuratus</name>
    <name type="common">Purple sea urchin</name>
    <dbReference type="NCBI Taxonomy" id="7668"/>
    <lineage>
        <taxon>Eukaryota</taxon>
        <taxon>Metazoa</taxon>
        <taxon>Echinodermata</taxon>
        <taxon>Eleutherozoa</taxon>
        <taxon>Echinozoa</taxon>
        <taxon>Echinoidea</taxon>
        <taxon>Euechinoidea</taxon>
        <taxon>Echinacea</taxon>
        <taxon>Camarodonta</taxon>
        <taxon>Echinidea</taxon>
        <taxon>Strongylocentrotidae</taxon>
        <taxon>Strongylocentrotus</taxon>
    </lineage>
</organism>